<reference evidence="8 10" key="2">
    <citation type="submission" date="2016-02" db="EMBL/GenBank/DDBJ databases">
        <title>Complete Genome Sequence of Propionibacterium acidipropionici ATCC 55737.</title>
        <authorList>
            <person name="Luna Flores C.H."/>
            <person name="Nielsen L.K."/>
            <person name="Marcellin E."/>
        </authorList>
    </citation>
    <scope>NUCLEOTIDE SEQUENCE [LARGE SCALE GENOMIC DNA]</scope>
    <source>
        <strain evidence="8 10">ATCC 55737</strain>
    </source>
</reference>
<dbReference type="EMBL" id="CP014352">
    <property type="protein sequence ID" value="AMS05241.1"/>
    <property type="molecule type" value="Genomic_DNA"/>
</dbReference>
<evidence type="ECO:0000313" key="10">
    <source>
        <dbReference type="Proteomes" id="UP000075221"/>
    </source>
</evidence>
<dbReference type="InterPro" id="IPR027417">
    <property type="entry name" value="P-loop_NTPase"/>
</dbReference>
<protein>
    <submittedName>
        <fullName evidence="8">Cobalamin biosynthesis protein CobW</fullName>
    </submittedName>
</protein>
<dbReference type="Gene3D" id="3.40.50.300">
    <property type="entry name" value="P-loop containing nucleotide triphosphate hydrolases"/>
    <property type="match status" value="1"/>
</dbReference>
<dbReference type="Proteomes" id="UP000178666">
    <property type="component" value="Chromosome"/>
</dbReference>
<keyword evidence="2" id="KW-0378">Hydrolase</keyword>
<evidence type="ECO:0000256" key="5">
    <source>
        <dbReference type="ARBA" id="ARBA00049117"/>
    </source>
</evidence>
<evidence type="ECO:0000256" key="3">
    <source>
        <dbReference type="ARBA" id="ARBA00023186"/>
    </source>
</evidence>
<dbReference type="GO" id="GO:0005737">
    <property type="term" value="C:cytoplasm"/>
    <property type="evidence" value="ECO:0007669"/>
    <property type="project" value="TreeGrafter"/>
</dbReference>
<evidence type="ECO:0000313" key="8">
    <source>
        <dbReference type="EMBL" id="AMS05241.1"/>
    </source>
</evidence>
<reference evidence="9 11" key="1">
    <citation type="journal article" date="2016" name="Plant Dis.">
        <title>Improved production of propionic acid using genome shuffling.</title>
        <authorList>
            <person name="Luna-Flores C.H."/>
            <person name="Palfreyman R.W."/>
            <person name="Kromer J.O."/>
            <person name="Nielsen L.K."/>
            <person name="Marcellin E."/>
        </authorList>
    </citation>
    <scope>NUCLEOTIDE SEQUENCE [LARGE SCALE GENOMIC DNA]</scope>
    <source>
        <strain evidence="9 11">F3E8</strain>
    </source>
</reference>
<dbReference type="SUPFAM" id="SSF90002">
    <property type="entry name" value="Hypothetical protein YjiA, C-terminal domain"/>
    <property type="match status" value="1"/>
</dbReference>
<dbReference type="KEGG" id="aaci:ASQ49_08220"/>
<organism evidence="8 10">
    <name type="scientific">Acidipropionibacterium acidipropionici</name>
    <dbReference type="NCBI Taxonomy" id="1748"/>
    <lineage>
        <taxon>Bacteria</taxon>
        <taxon>Bacillati</taxon>
        <taxon>Actinomycetota</taxon>
        <taxon>Actinomycetes</taxon>
        <taxon>Propionibacteriales</taxon>
        <taxon>Propionibacteriaceae</taxon>
        <taxon>Acidipropionibacterium</taxon>
    </lineage>
</organism>
<accession>A0A142KGK3</accession>
<sequence length="354" mass="37058">MSMPRRERGERLPVIAITGHLGAGKTSLLNHLLRRDEARVGVVVNDFGDINVDAALVAGQVDHAASVAGSCLCCMPRSEGIDKALASLARAALGLDAILVEASGLADPPALAGLIASSQVAGVRLGGIIEVVDAVNADNTVDTDPEPPRRYAAATLVAVTKTDVLDAGGSLRAAERIRERVRRVNPMAHVVRAPYGRIDPDLVFDVADHPRIQEELPLEPEDSQDRGELGYEGHGHHEHVHARSASVALPGPVNPAALVDLLESPPIGAYRMKGRVGVRTRGGVSGYLVNLVGPLVHIARLPFPPEPCGELVAIGMDLDSDAAQSALAGIAGSPDDPVDAAGVARLERYHRLSG</sequence>
<comment type="similarity">
    <text evidence="4">Belongs to the SIMIBI class G3E GTPase family. ZNG1 subfamily.</text>
</comment>
<dbReference type="Pfam" id="PF02492">
    <property type="entry name" value="cobW"/>
    <property type="match status" value="1"/>
</dbReference>
<feature type="region of interest" description="Disordered" evidence="6">
    <location>
        <begin position="213"/>
        <end position="245"/>
    </location>
</feature>
<keyword evidence="11" id="KW-1185">Reference proteome</keyword>
<feature type="compositionally biased region" description="Basic and acidic residues" evidence="6">
    <location>
        <begin position="223"/>
        <end position="235"/>
    </location>
</feature>
<dbReference type="Pfam" id="PF07683">
    <property type="entry name" value="CobW_C"/>
    <property type="match status" value="1"/>
</dbReference>
<feature type="domain" description="CobW C-terminal" evidence="7">
    <location>
        <begin position="242"/>
        <end position="331"/>
    </location>
</feature>
<evidence type="ECO:0000256" key="2">
    <source>
        <dbReference type="ARBA" id="ARBA00022801"/>
    </source>
</evidence>
<dbReference type="InterPro" id="IPR036627">
    <property type="entry name" value="CobW-likC_sf"/>
</dbReference>
<dbReference type="SUPFAM" id="SSF52540">
    <property type="entry name" value="P-loop containing nucleoside triphosphate hydrolases"/>
    <property type="match status" value="1"/>
</dbReference>
<evidence type="ECO:0000256" key="6">
    <source>
        <dbReference type="SAM" id="MobiDB-lite"/>
    </source>
</evidence>
<evidence type="ECO:0000256" key="1">
    <source>
        <dbReference type="ARBA" id="ARBA00022741"/>
    </source>
</evidence>
<dbReference type="PANTHER" id="PTHR13748:SF62">
    <property type="entry name" value="COBW DOMAIN-CONTAINING PROTEIN"/>
    <property type="match status" value="1"/>
</dbReference>
<evidence type="ECO:0000313" key="11">
    <source>
        <dbReference type="Proteomes" id="UP000178666"/>
    </source>
</evidence>
<proteinExistence type="inferred from homology"/>
<keyword evidence="3" id="KW-0143">Chaperone</keyword>
<gene>
    <name evidence="9" type="ORF">A8L58_08385</name>
    <name evidence="8" type="ORF">AXH35_06920</name>
</gene>
<dbReference type="GO" id="GO:0016787">
    <property type="term" value="F:hydrolase activity"/>
    <property type="evidence" value="ECO:0007669"/>
    <property type="project" value="UniProtKB-KW"/>
</dbReference>
<dbReference type="SMART" id="SM00833">
    <property type="entry name" value="CobW_C"/>
    <property type="match status" value="1"/>
</dbReference>
<dbReference type="Gene3D" id="3.30.1220.10">
    <property type="entry name" value="CobW-like, C-terminal domain"/>
    <property type="match status" value="1"/>
</dbReference>
<keyword evidence="1" id="KW-0547">Nucleotide-binding</keyword>
<dbReference type="InterPro" id="IPR003495">
    <property type="entry name" value="CobW/HypB/UreG_nucleotide-bd"/>
</dbReference>
<name>A0A142KGK3_9ACTN</name>
<comment type="catalytic activity">
    <reaction evidence="5">
        <text>GTP + H2O = GDP + phosphate + H(+)</text>
        <dbReference type="Rhea" id="RHEA:19669"/>
        <dbReference type="ChEBI" id="CHEBI:15377"/>
        <dbReference type="ChEBI" id="CHEBI:15378"/>
        <dbReference type="ChEBI" id="CHEBI:37565"/>
        <dbReference type="ChEBI" id="CHEBI:43474"/>
        <dbReference type="ChEBI" id="CHEBI:58189"/>
    </reaction>
    <physiologicalReaction direction="left-to-right" evidence="5">
        <dbReference type="Rhea" id="RHEA:19670"/>
    </physiologicalReaction>
</comment>
<dbReference type="InterPro" id="IPR051316">
    <property type="entry name" value="Zinc-reg_GTPase_activator"/>
</dbReference>
<dbReference type="AlphaFoldDB" id="A0A142KGK3"/>
<evidence type="ECO:0000256" key="4">
    <source>
        <dbReference type="ARBA" id="ARBA00034320"/>
    </source>
</evidence>
<dbReference type="Proteomes" id="UP000075221">
    <property type="component" value="Chromosome"/>
</dbReference>
<evidence type="ECO:0000313" key="9">
    <source>
        <dbReference type="EMBL" id="AOZ46721.1"/>
    </source>
</evidence>
<dbReference type="OrthoDB" id="9808822at2"/>
<dbReference type="InterPro" id="IPR011629">
    <property type="entry name" value="CobW-like_C"/>
</dbReference>
<dbReference type="GO" id="GO:0000166">
    <property type="term" value="F:nucleotide binding"/>
    <property type="evidence" value="ECO:0007669"/>
    <property type="project" value="UniProtKB-KW"/>
</dbReference>
<evidence type="ECO:0000259" key="7">
    <source>
        <dbReference type="SMART" id="SM00833"/>
    </source>
</evidence>
<dbReference type="PANTHER" id="PTHR13748">
    <property type="entry name" value="COBW-RELATED"/>
    <property type="match status" value="1"/>
</dbReference>
<dbReference type="EMBL" id="CP015970">
    <property type="protein sequence ID" value="AOZ46721.1"/>
    <property type="molecule type" value="Genomic_DNA"/>
</dbReference>